<dbReference type="Proteomes" id="UP000317909">
    <property type="component" value="Chromosome"/>
</dbReference>
<evidence type="ECO:0000313" key="2">
    <source>
        <dbReference type="Proteomes" id="UP000317909"/>
    </source>
</evidence>
<dbReference type="Gene3D" id="3.40.50.150">
    <property type="entry name" value="Vaccinia Virus protein VP39"/>
    <property type="match status" value="1"/>
</dbReference>
<dbReference type="GO" id="GO:0102130">
    <property type="term" value="F:malonyl-CoA methyltransferase activity"/>
    <property type="evidence" value="ECO:0007669"/>
    <property type="project" value="UniProtKB-EC"/>
</dbReference>
<keyword evidence="2" id="KW-1185">Reference proteome</keyword>
<accession>A0A517TYK1</accession>
<keyword evidence="1" id="KW-0489">Methyltransferase</keyword>
<dbReference type="EC" id="2.1.1.197" evidence="1"/>
<dbReference type="SUPFAM" id="SSF53335">
    <property type="entry name" value="S-adenosyl-L-methionine-dependent methyltransferases"/>
    <property type="match status" value="1"/>
</dbReference>
<dbReference type="OrthoDB" id="9784101at2"/>
<dbReference type="GO" id="GO:0032259">
    <property type="term" value="P:methylation"/>
    <property type="evidence" value="ECO:0007669"/>
    <property type="project" value="UniProtKB-KW"/>
</dbReference>
<dbReference type="KEGG" id="llh:I41_26360"/>
<organism evidence="1 2">
    <name type="scientific">Lacipirellula limnantheis</name>
    <dbReference type="NCBI Taxonomy" id="2528024"/>
    <lineage>
        <taxon>Bacteria</taxon>
        <taxon>Pseudomonadati</taxon>
        <taxon>Planctomycetota</taxon>
        <taxon>Planctomycetia</taxon>
        <taxon>Pirellulales</taxon>
        <taxon>Lacipirellulaceae</taxon>
        <taxon>Lacipirellula</taxon>
    </lineage>
</organism>
<dbReference type="PANTHER" id="PTHR43861">
    <property type="entry name" value="TRANS-ACONITATE 2-METHYLTRANSFERASE-RELATED"/>
    <property type="match status" value="1"/>
</dbReference>
<dbReference type="RefSeq" id="WP_145433035.1">
    <property type="nucleotide sequence ID" value="NZ_CP036339.1"/>
</dbReference>
<proteinExistence type="predicted"/>
<protein>
    <submittedName>
        <fullName evidence="1">Malonyl-[acyl-carrier protein] O-methyltransferase</fullName>
        <ecNumber evidence="1">2.1.1.197</ecNumber>
    </submittedName>
</protein>
<dbReference type="AlphaFoldDB" id="A0A517TYK1"/>
<name>A0A517TYK1_9BACT</name>
<sequence>MSIAVSSPPLHADDSSCAPTASLSLVPARCCLCEDDDAEPVAVGEDFEYRTSPDSFLAMRCRGCGLIYLKTRPAMSELSRIYPPSYHAFDFSPERFGLIYKIRRRLEARRALSCCRGLPVDARIIDVGCGDGFHLKLLRDFGKPTWTLEGVDLSPAAVACARQAGLTVHEGKAETLHLPQAAYDLVLLIQTVEHIESPPETLAAVRRLLRPGGRVVIVTDNTRSLDCKIFGGRHWGGYHFPRHWNLFNRDAMRRLADKADLEVVHIGTQVSPVNWVYSLRNLLVDWGAPRWLYQRFSLQSTVALSVFTLLDNGLRLIGRGALLRAILQRPR</sequence>
<evidence type="ECO:0000313" key="1">
    <source>
        <dbReference type="EMBL" id="QDT73447.1"/>
    </source>
</evidence>
<keyword evidence="1" id="KW-0808">Transferase</keyword>
<dbReference type="InterPro" id="IPR029063">
    <property type="entry name" value="SAM-dependent_MTases_sf"/>
</dbReference>
<gene>
    <name evidence="1" type="primary">bioC</name>
    <name evidence="1" type="ORF">I41_26360</name>
</gene>
<dbReference type="EMBL" id="CP036339">
    <property type="protein sequence ID" value="QDT73447.1"/>
    <property type="molecule type" value="Genomic_DNA"/>
</dbReference>
<reference evidence="1 2" key="1">
    <citation type="submission" date="2019-02" db="EMBL/GenBank/DDBJ databases">
        <title>Deep-cultivation of Planctomycetes and their phenomic and genomic characterization uncovers novel biology.</title>
        <authorList>
            <person name="Wiegand S."/>
            <person name="Jogler M."/>
            <person name="Boedeker C."/>
            <person name="Pinto D."/>
            <person name="Vollmers J."/>
            <person name="Rivas-Marin E."/>
            <person name="Kohn T."/>
            <person name="Peeters S.H."/>
            <person name="Heuer A."/>
            <person name="Rast P."/>
            <person name="Oberbeckmann S."/>
            <person name="Bunk B."/>
            <person name="Jeske O."/>
            <person name="Meyerdierks A."/>
            <person name="Storesund J.E."/>
            <person name="Kallscheuer N."/>
            <person name="Luecker S."/>
            <person name="Lage O.M."/>
            <person name="Pohl T."/>
            <person name="Merkel B.J."/>
            <person name="Hornburger P."/>
            <person name="Mueller R.-W."/>
            <person name="Bruemmer F."/>
            <person name="Labrenz M."/>
            <person name="Spormann A.M."/>
            <person name="Op den Camp H."/>
            <person name="Overmann J."/>
            <person name="Amann R."/>
            <person name="Jetten M.S.M."/>
            <person name="Mascher T."/>
            <person name="Medema M.H."/>
            <person name="Devos D.P."/>
            <person name="Kaster A.-K."/>
            <person name="Ovreas L."/>
            <person name="Rohde M."/>
            <person name="Galperin M.Y."/>
            <person name="Jogler C."/>
        </authorList>
    </citation>
    <scope>NUCLEOTIDE SEQUENCE [LARGE SCALE GENOMIC DNA]</scope>
    <source>
        <strain evidence="1 2">I41</strain>
    </source>
</reference>
<dbReference type="Pfam" id="PF13489">
    <property type="entry name" value="Methyltransf_23"/>
    <property type="match status" value="1"/>
</dbReference>
<dbReference type="CDD" id="cd02440">
    <property type="entry name" value="AdoMet_MTases"/>
    <property type="match status" value="1"/>
</dbReference>
<dbReference type="PANTHER" id="PTHR43861:SF6">
    <property type="entry name" value="METHYLTRANSFERASE TYPE 11"/>
    <property type="match status" value="1"/>
</dbReference>